<dbReference type="SUPFAM" id="SSF52540">
    <property type="entry name" value="P-loop containing nucleoside triphosphate hydrolases"/>
    <property type="match status" value="1"/>
</dbReference>
<keyword evidence="6" id="KW-0472">Membrane</keyword>
<dbReference type="CDD" id="cd17876">
    <property type="entry name" value="SRalpha_C"/>
    <property type="match status" value="1"/>
</dbReference>
<gene>
    <name evidence="11" type="ORF">AB1Y20_015725</name>
</gene>
<dbReference type="GO" id="GO:0005525">
    <property type="term" value="F:GTP binding"/>
    <property type="evidence" value="ECO:0007669"/>
    <property type="project" value="UniProtKB-KW"/>
</dbReference>
<evidence type="ECO:0000259" key="9">
    <source>
        <dbReference type="SMART" id="SM00382"/>
    </source>
</evidence>
<dbReference type="SUPFAM" id="SSF47364">
    <property type="entry name" value="Domain of the SRP/SRP receptor G-proteins"/>
    <property type="match status" value="1"/>
</dbReference>
<dbReference type="InterPro" id="IPR011012">
    <property type="entry name" value="Longin-like_dom_sf"/>
</dbReference>
<keyword evidence="12" id="KW-1185">Reference proteome</keyword>
<dbReference type="GO" id="GO:0005785">
    <property type="term" value="C:signal recognition particle receptor complex"/>
    <property type="evidence" value="ECO:0007669"/>
    <property type="project" value="InterPro"/>
</dbReference>
<dbReference type="Proteomes" id="UP001515480">
    <property type="component" value="Unassembled WGS sequence"/>
</dbReference>
<dbReference type="InterPro" id="IPR003593">
    <property type="entry name" value="AAA+_ATPase"/>
</dbReference>
<dbReference type="InterPro" id="IPR027417">
    <property type="entry name" value="P-loop_NTPase"/>
</dbReference>
<comment type="caution">
    <text evidence="11">The sequence shown here is derived from an EMBL/GenBank/DDBJ whole genome shotgun (WGS) entry which is preliminary data.</text>
</comment>
<feature type="region of interest" description="Disordered" evidence="8">
    <location>
        <begin position="222"/>
        <end position="255"/>
    </location>
</feature>
<evidence type="ECO:0000259" key="10">
    <source>
        <dbReference type="SMART" id="SM00962"/>
    </source>
</evidence>
<dbReference type="Pfam" id="PF00448">
    <property type="entry name" value="SRP54"/>
    <property type="match status" value="1"/>
</dbReference>
<evidence type="ECO:0000313" key="12">
    <source>
        <dbReference type="Proteomes" id="UP001515480"/>
    </source>
</evidence>
<dbReference type="PANTHER" id="PTHR43134:SF1">
    <property type="entry name" value="SIGNAL RECOGNITION PARTICLE RECEPTOR SUBUNIT ALPHA"/>
    <property type="match status" value="1"/>
</dbReference>
<evidence type="ECO:0000256" key="8">
    <source>
        <dbReference type="SAM" id="MobiDB-lite"/>
    </source>
</evidence>
<dbReference type="Pfam" id="PF04086">
    <property type="entry name" value="SRP-alpha_N"/>
    <property type="match status" value="1"/>
</dbReference>
<feature type="domain" description="AAA+ ATPase" evidence="9">
    <location>
        <begin position="394"/>
        <end position="534"/>
    </location>
</feature>
<accession>A0AB34K194</accession>
<dbReference type="Gene3D" id="3.30.450.60">
    <property type="match status" value="1"/>
</dbReference>
<dbReference type="AlphaFoldDB" id="A0AB34K194"/>
<organism evidence="11 12">
    <name type="scientific">Prymnesium parvum</name>
    <name type="common">Toxic golden alga</name>
    <dbReference type="NCBI Taxonomy" id="97485"/>
    <lineage>
        <taxon>Eukaryota</taxon>
        <taxon>Haptista</taxon>
        <taxon>Haptophyta</taxon>
        <taxon>Prymnesiophyceae</taxon>
        <taxon>Prymnesiales</taxon>
        <taxon>Prymnesiaceae</taxon>
        <taxon>Prymnesium</taxon>
    </lineage>
</organism>
<name>A0AB34K194_PRYPA</name>
<dbReference type="EMBL" id="JBGBPQ010000003">
    <property type="protein sequence ID" value="KAL1527038.1"/>
    <property type="molecule type" value="Genomic_DNA"/>
</dbReference>
<dbReference type="InterPro" id="IPR000897">
    <property type="entry name" value="SRP54_GTPase_dom"/>
</dbReference>
<protein>
    <recommendedName>
        <fullName evidence="13">SRP54-type proteins GTP-binding domain-containing protein</fullName>
    </recommendedName>
</protein>
<dbReference type="FunFam" id="3.40.50.300:FF:000188">
    <property type="entry name" value="signal recognition particle receptor subunit alpha"/>
    <property type="match status" value="1"/>
</dbReference>
<dbReference type="SMART" id="SM00382">
    <property type="entry name" value="AAA"/>
    <property type="match status" value="1"/>
</dbReference>
<evidence type="ECO:0000256" key="5">
    <source>
        <dbReference type="ARBA" id="ARBA00023134"/>
    </source>
</evidence>
<dbReference type="InterPro" id="IPR013822">
    <property type="entry name" value="Signal_recog_particl_SRP54_hlx"/>
</dbReference>
<dbReference type="Gene3D" id="1.20.120.140">
    <property type="entry name" value="Signal recognition particle SRP54, nucleotide-binding domain"/>
    <property type="match status" value="1"/>
</dbReference>
<sequence length="601" mass="65625">MLDEVIVFRKTGVVLWSHAWVVVKGSPVNQLIHQVLLEERMGSLSEFADSTYTLKWLLDNELDLVFVAIQQKHLSLPYVEELLVHLKHAFLQVARARSPTELDAMYPCAAFTPTFLRIHAEVEKRALAERVTLKKQRSFAESKKFQNTRQGQKESATVGYAEKREAMEAEVAKEQQQAVAATAAELTDEQIAANRAKLARGGSAKKGKKDKPTGDDEAIAVGAARKGKEARNWDGNGAKEPGKKEKLDFSKKEDGRRAAVFQGTGKLDLDAEFGDLDEEPSAASGSTEKAPSQEKGMLARFSNLVGGKTLERSDIEPLANKILDQLVSKNVAQDIGEAIIESITASLEHKQLSSFASLNGIVRTAMQQALTRILTPTKRVDLLADVASAKAEKRPYVIVFVGVNGVGKSTSLSKVAYYLRTNGFTPMLCACDTFRAGAVEQLRVHAQALELPLFEKGYGRDASGIASDGIIYAKQMGYDVVMVDTAGRMQDNEPLMRALSKLVNLNQPDLVLFVGEALAGNDAVDQVRGFNRSLSEFAAGRAPRLIDGIMLTKFDTINDKVGAALSLVYTTGKPIVFCGVGQTYADIRNLNVEHVVKSLLR</sequence>
<dbReference type="CDD" id="cd14826">
    <property type="entry name" value="SR_alpha_SRX"/>
    <property type="match status" value="1"/>
</dbReference>
<dbReference type="InterPro" id="IPR036225">
    <property type="entry name" value="SRP/SRP_N"/>
</dbReference>
<feature type="compositionally biased region" description="Basic and acidic residues" evidence="8">
    <location>
        <begin position="240"/>
        <end position="255"/>
    </location>
</feature>
<keyword evidence="3" id="KW-0547">Nucleotide-binding</keyword>
<evidence type="ECO:0000256" key="7">
    <source>
        <dbReference type="ARBA" id="ARBA00023170"/>
    </source>
</evidence>
<dbReference type="GO" id="GO:0006886">
    <property type="term" value="P:intracellular protein transport"/>
    <property type="evidence" value="ECO:0007669"/>
    <property type="project" value="InterPro"/>
</dbReference>
<evidence type="ECO:0000256" key="2">
    <source>
        <dbReference type="ARBA" id="ARBA00008531"/>
    </source>
</evidence>
<dbReference type="InterPro" id="IPR042101">
    <property type="entry name" value="SRP54_N_sf"/>
</dbReference>
<keyword evidence="5" id="KW-0342">GTP-binding</keyword>
<dbReference type="InterPro" id="IPR007222">
    <property type="entry name" value="Sig_recog_particle_rcpt_asu_N"/>
</dbReference>
<feature type="domain" description="SRP54-type proteins GTP-binding" evidence="10">
    <location>
        <begin position="395"/>
        <end position="601"/>
    </location>
</feature>
<dbReference type="GO" id="GO:0005047">
    <property type="term" value="F:signal recognition particle binding"/>
    <property type="evidence" value="ECO:0007669"/>
    <property type="project" value="InterPro"/>
</dbReference>
<feature type="region of interest" description="Disordered" evidence="8">
    <location>
        <begin position="276"/>
        <end position="295"/>
    </location>
</feature>
<dbReference type="PANTHER" id="PTHR43134">
    <property type="entry name" value="SIGNAL RECOGNITION PARTICLE RECEPTOR SUBUNIT ALPHA"/>
    <property type="match status" value="1"/>
</dbReference>
<comment type="subcellular location">
    <subcellularLocation>
        <location evidence="1">Endoplasmic reticulum membrane</location>
        <topology evidence="1">Peripheral membrane protein</topology>
        <orientation evidence="1">Cytoplasmic side</orientation>
    </subcellularLocation>
</comment>
<evidence type="ECO:0000256" key="1">
    <source>
        <dbReference type="ARBA" id="ARBA00004397"/>
    </source>
</evidence>
<evidence type="ECO:0000256" key="4">
    <source>
        <dbReference type="ARBA" id="ARBA00022824"/>
    </source>
</evidence>
<dbReference type="GO" id="GO:0006614">
    <property type="term" value="P:SRP-dependent cotranslational protein targeting to membrane"/>
    <property type="evidence" value="ECO:0007669"/>
    <property type="project" value="InterPro"/>
</dbReference>
<keyword evidence="7" id="KW-0675">Receptor</keyword>
<evidence type="ECO:0000313" key="11">
    <source>
        <dbReference type="EMBL" id="KAL1527038.1"/>
    </source>
</evidence>
<comment type="similarity">
    <text evidence="2">Belongs to the GTP-binding SRP family.</text>
</comment>
<feature type="region of interest" description="Disordered" evidence="8">
    <location>
        <begin position="197"/>
        <end position="216"/>
    </location>
</feature>
<dbReference type="Pfam" id="PF02881">
    <property type="entry name" value="SRP54_N"/>
    <property type="match status" value="1"/>
</dbReference>
<dbReference type="SUPFAM" id="SSF64356">
    <property type="entry name" value="SNARE-like"/>
    <property type="match status" value="1"/>
</dbReference>
<proteinExistence type="inferred from homology"/>
<reference evidence="11 12" key="1">
    <citation type="journal article" date="2024" name="Science">
        <title>Giant polyketide synthase enzymes in the biosynthesis of giant marine polyether toxins.</title>
        <authorList>
            <person name="Fallon T.R."/>
            <person name="Shende V.V."/>
            <person name="Wierzbicki I.H."/>
            <person name="Pendleton A.L."/>
            <person name="Watervoot N.F."/>
            <person name="Auber R.P."/>
            <person name="Gonzalez D.J."/>
            <person name="Wisecaver J.H."/>
            <person name="Moore B.S."/>
        </authorList>
    </citation>
    <scope>NUCLEOTIDE SEQUENCE [LARGE SCALE GENOMIC DNA]</scope>
    <source>
        <strain evidence="11 12">12B1</strain>
    </source>
</reference>
<dbReference type="SMART" id="SM00962">
    <property type="entry name" value="SRP54"/>
    <property type="match status" value="1"/>
</dbReference>
<evidence type="ECO:0000256" key="3">
    <source>
        <dbReference type="ARBA" id="ARBA00022741"/>
    </source>
</evidence>
<dbReference type="Gene3D" id="3.40.50.300">
    <property type="entry name" value="P-loop containing nucleotide triphosphate hydrolases"/>
    <property type="match status" value="1"/>
</dbReference>
<dbReference type="GO" id="GO:0003924">
    <property type="term" value="F:GTPase activity"/>
    <property type="evidence" value="ECO:0007669"/>
    <property type="project" value="InterPro"/>
</dbReference>
<keyword evidence="4" id="KW-0256">Endoplasmic reticulum</keyword>
<evidence type="ECO:0000256" key="6">
    <source>
        <dbReference type="ARBA" id="ARBA00023136"/>
    </source>
</evidence>
<evidence type="ECO:0008006" key="13">
    <source>
        <dbReference type="Google" id="ProtNLM"/>
    </source>
</evidence>